<gene>
    <name evidence="10" type="ORF">ACA1_366110</name>
</gene>
<feature type="region of interest" description="Disordered" evidence="8">
    <location>
        <begin position="262"/>
        <end position="284"/>
    </location>
</feature>
<evidence type="ECO:0000256" key="1">
    <source>
        <dbReference type="ARBA" id="ARBA00004567"/>
    </source>
</evidence>
<comment type="subcellular location">
    <subcellularLocation>
        <location evidence="1">Nucleus</location>
        <location evidence="1">Nuclear pore complex</location>
    </subcellularLocation>
</comment>
<organism evidence="10 11">
    <name type="scientific">Acanthamoeba castellanii (strain ATCC 30010 / Neff)</name>
    <dbReference type="NCBI Taxonomy" id="1257118"/>
    <lineage>
        <taxon>Eukaryota</taxon>
        <taxon>Amoebozoa</taxon>
        <taxon>Discosea</taxon>
        <taxon>Longamoebia</taxon>
        <taxon>Centramoebida</taxon>
        <taxon>Acanthamoebidae</taxon>
        <taxon>Acanthamoeba</taxon>
    </lineage>
</organism>
<dbReference type="Proteomes" id="UP000011083">
    <property type="component" value="Unassembled WGS sequence"/>
</dbReference>
<keyword evidence="4" id="KW-0653">Protein transport</keyword>
<dbReference type="Gene3D" id="3.30.70.330">
    <property type="match status" value="2"/>
</dbReference>
<feature type="region of interest" description="Disordered" evidence="8">
    <location>
        <begin position="1"/>
        <end position="58"/>
    </location>
</feature>
<keyword evidence="11" id="KW-1185">Reference proteome</keyword>
<dbReference type="GO" id="GO:0003676">
    <property type="term" value="F:nucleic acid binding"/>
    <property type="evidence" value="ECO:0007669"/>
    <property type="project" value="InterPro"/>
</dbReference>
<keyword evidence="7" id="KW-0539">Nucleus</keyword>
<dbReference type="STRING" id="1257118.L8GLP4"/>
<reference evidence="10 11" key="1">
    <citation type="journal article" date="2013" name="Genome Biol.">
        <title>Genome of Acanthamoeba castellanii highlights extensive lateral gene transfer and early evolution of tyrosine kinase signaling.</title>
        <authorList>
            <person name="Clarke M."/>
            <person name="Lohan A.J."/>
            <person name="Liu B."/>
            <person name="Lagkouvardos I."/>
            <person name="Roy S."/>
            <person name="Zafar N."/>
            <person name="Bertelli C."/>
            <person name="Schilde C."/>
            <person name="Kianianmomeni A."/>
            <person name="Burglin T.R."/>
            <person name="Frech C."/>
            <person name="Turcotte B."/>
            <person name="Kopec K.O."/>
            <person name="Synnott J.M."/>
            <person name="Choo C."/>
            <person name="Paponov I."/>
            <person name="Finkler A."/>
            <person name="Soon Heng Tan C."/>
            <person name="Hutchins A.P."/>
            <person name="Weinmeier T."/>
            <person name="Rattei T."/>
            <person name="Chu J.S."/>
            <person name="Gimenez G."/>
            <person name="Irimia M."/>
            <person name="Rigden D.J."/>
            <person name="Fitzpatrick D.A."/>
            <person name="Lorenzo-Morales J."/>
            <person name="Bateman A."/>
            <person name="Chiu C.H."/>
            <person name="Tang P."/>
            <person name="Hegemann P."/>
            <person name="Fromm H."/>
            <person name="Raoult D."/>
            <person name="Greub G."/>
            <person name="Miranda-Saavedra D."/>
            <person name="Chen N."/>
            <person name="Nash P."/>
            <person name="Ginger M.L."/>
            <person name="Horn M."/>
            <person name="Schaap P."/>
            <person name="Caler L."/>
            <person name="Loftus B."/>
        </authorList>
    </citation>
    <scope>NUCLEOTIDE SEQUENCE [LARGE SCALE GENOMIC DNA]</scope>
    <source>
        <strain evidence="10 11">Neff</strain>
    </source>
</reference>
<evidence type="ECO:0000313" key="11">
    <source>
        <dbReference type="Proteomes" id="UP000011083"/>
    </source>
</evidence>
<evidence type="ECO:0000256" key="2">
    <source>
        <dbReference type="ARBA" id="ARBA00022448"/>
    </source>
</evidence>
<dbReference type="GO" id="GO:0006607">
    <property type="term" value="P:NLS-bearing protein import into nucleus"/>
    <property type="evidence" value="ECO:0007669"/>
    <property type="project" value="TreeGrafter"/>
</dbReference>
<dbReference type="AlphaFoldDB" id="L8GLP4"/>
<keyword evidence="6" id="KW-0906">Nuclear pore complex</keyword>
<keyword evidence="2" id="KW-0813">Transport</keyword>
<dbReference type="GO" id="GO:0044615">
    <property type="term" value="C:nuclear pore nuclear basket"/>
    <property type="evidence" value="ECO:0007669"/>
    <property type="project" value="TreeGrafter"/>
</dbReference>
<feature type="region of interest" description="Disordered" evidence="8">
    <location>
        <begin position="122"/>
        <end position="145"/>
    </location>
</feature>
<dbReference type="GO" id="GO:0017056">
    <property type="term" value="F:structural constituent of nuclear pore"/>
    <property type="evidence" value="ECO:0007669"/>
    <property type="project" value="TreeGrafter"/>
</dbReference>
<dbReference type="GeneID" id="14914663"/>
<evidence type="ECO:0000256" key="4">
    <source>
        <dbReference type="ARBA" id="ARBA00022927"/>
    </source>
</evidence>
<dbReference type="GO" id="GO:0044613">
    <property type="term" value="C:nuclear pore central transport channel"/>
    <property type="evidence" value="ECO:0007669"/>
    <property type="project" value="TreeGrafter"/>
</dbReference>
<evidence type="ECO:0000256" key="8">
    <source>
        <dbReference type="SAM" id="MobiDB-lite"/>
    </source>
</evidence>
<dbReference type="InterPro" id="IPR035979">
    <property type="entry name" value="RBD_domain_sf"/>
</dbReference>
<dbReference type="VEuPathDB" id="AmoebaDB:ACA1_366110"/>
<evidence type="ECO:0000256" key="7">
    <source>
        <dbReference type="ARBA" id="ARBA00023242"/>
    </source>
</evidence>
<dbReference type="CDD" id="cd12441">
    <property type="entry name" value="RRM_Nup53_like"/>
    <property type="match status" value="1"/>
</dbReference>
<proteinExistence type="predicted"/>
<dbReference type="EMBL" id="KB008073">
    <property type="protein sequence ID" value="ELR14000.1"/>
    <property type="molecule type" value="Genomic_DNA"/>
</dbReference>
<feature type="domain" description="RRM Nup35-type" evidence="9">
    <location>
        <begin position="193"/>
        <end position="221"/>
    </location>
</feature>
<accession>L8GLP4</accession>
<evidence type="ECO:0000313" key="10">
    <source>
        <dbReference type="EMBL" id="ELR14000.1"/>
    </source>
</evidence>
<dbReference type="OrthoDB" id="3365060at2759"/>
<dbReference type="GO" id="GO:0005543">
    <property type="term" value="F:phospholipid binding"/>
    <property type="evidence" value="ECO:0007669"/>
    <property type="project" value="TreeGrafter"/>
</dbReference>
<dbReference type="GO" id="GO:0051028">
    <property type="term" value="P:mRNA transport"/>
    <property type="evidence" value="ECO:0007669"/>
    <property type="project" value="UniProtKB-KW"/>
</dbReference>
<dbReference type="Pfam" id="PF05172">
    <property type="entry name" value="RRM_Nup35"/>
    <property type="match status" value="1"/>
</dbReference>
<evidence type="ECO:0000256" key="5">
    <source>
        <dbReference type="ARBA" id="ARBA00023010"/>
    </source>
</evidence>
<dbReference type="SUPFAM" id="SSF54928">
    <property type="entry name" value="RNA-binding domain, RBD"/>
    <property type="match status" value="1"/>
</dbReference>
<dbReference type="PANTHER" id="PTHR21527:SF6">
    <property type="entry name" value="NUCLEOPORIN NUP35"/>
    <property type="match status" value="1"/>
</dbReference>
<dbReference type="KEGG" id="acan:ACA1_366110"/>
<dbReference type="RefSeq" id="XP_004336013.1">
    <property type="nucleotide sequence ID" value="XM_004335965.1"/>
</dbReference>
<evidence type="ECO:0000256" key="3">
    <source>
        <dbReference type="ARBA" id="ARBA00022816"/>
    </source>
</evidence>
<dbReference type="GO" id="GO:0006999">
    <property type="term" value="P:nuclear pore organization"/>
    <property type="evidence" value="ECO:0007669"/>
    <property type="project" value="TreeGrafter"/>
</dbReference>
<protein>
    <submittedName>
        <fullName evidence="10">MPPN (Rrmlike) domain containing protein</fullName>
    </submittedName>
</protein>
<feature type="compositionally biased region" description="Polar residues" evidence="8">
    <location>
        <begin position="29"/>
        <end position="39"/>
    </location>
</feature>
<evidence type="ECO:0000259" key="9">
    <source>
        <dbReference type="Pfam" id="PF05172"/>
    </source>
</evidence>
<dbReference type="InterPro" id="IPR012677">
    <property type="entry name" value="Nucleotide-bd_a/b_plait_sf"/>
</dbReference>
<keyword evidence="5" id="KW-0811">Translocation</keyword>
<dbReference type="InterPro" id="IPR007846">
    <property type="entry name" value="RRM_NUP35_dom"/>
</dbReference>
<dbReference type="PANTHER" id="PTHR21527">
    <property type="entry name" value="NUCLEOPORIN NUP35"/>
    <property type="match status" value="1"/>
</dbReference>
<name>L8GLP4_ACACF</name>
<evidence type="ECO:0000256" key="6">
    <source>
        <dbReference type="ARBA" id="ARBA00023132"/>
    </source>
</evidence>
<sequence>MWSAGDYGDQTPMQRRPSMGADYGGDSTAPRTAQRTTMPSYLFPSTPYHPAARGLAGQDRTRSRDAGLDEVYTPIATPARGGGRYGDMAGSTPGFGQTPTAAGYTPFRRPQMAEERSMPGIATSSAEGVPGEEQPPTRSLYDELEEEESVPSRTMEPMYMGYAFAIAFVNHGSRLTRISSASRSPGEELDIESGTWVTVFGFPPSQASHVLKLFQEIGEVTRTQARQALSRNGKTFGGNLMVGVTECTDAAAQATGSSLAEFPRPLNAPVQPKPGSHQIDLYGPKVPKRSDSTWSKIMEYVIGA</sequence>
<keyword evidence="3" id="KW-0509">mRNA transport</keyword>